<dbReference type="OrthoDB" id="529205at2759"/>
<dbReference type="Proteomes" id="UP000799770">
    <property type="component" value="Unassembled WGS sequence"/>
</dbReference>
<name>A0A6A5ZN45_9PLEO</name>
<accession>A0A6A5ZN45</accession>
<gene>
    <name evidence="2" type="ORF">BDV96DRAFT_276516</name>
</gene>
<feature type="compositionally biased region" description="Basic and acidic residues" evidence="1">
    <location>
        <begin position="29"/>
        <end position="39"/>
    </location>
</feature>
<protein>
    <submittedName>
        <fullName evidence="2">Uncharacterized protein</fullName>
    </submittedName>
</protein>
<dbReference type="AlphaFoldDB" id="A0A6A5ZN45"/>
<feature type="compositionally biased region" description="Basic and acidic residues" evidence="1">
    <location>
        <begin position="72"/>
        <end position="82"/>
    </location>
</feature>
<keyword evidence="3" id="KW-1185">Reference proteome</keyword>
<proteinExistence type="predicted"/>
<feature type="region of interest" description="Disordered" evidence="1">
    <location>
        <begin position="25"/>
        <end position="82"/>
    </location>
</feature>
<sequence>MSVLRALAARRSPFIAQRAAFHQSIARPAGKETKLHTEGREDEIEQEKNQSLKEQKQGKANWKDSLASDSESIVKADRGEIEASEETIKKLQEESDKLLKK</sequence>
<evidence type="ECO:0000313" key="2">
    <source>
        <dbReference type="EMBL" id="KAF2120829.1"/>
    </source>
</evidence>
<feature type="compositionally biased region" description="Basic and acidic residues" evidence="1">
    <location>
        <begin position="46"/>
        <end position="57"/>
    </location>
</feature>
<reference evidence="2" key="1">
    <citation type="journal article" date="2020" name="Stud. Mycol.">
        <title>101 Dothideomycetes genomes: a test case for predicting lifestyles and emergence of pathogens.</title>
        <authorList>
            <person name="Haridas S."/>
            <person name="Albert R."/>
            <person name="Binder M."/>
            <person name="Bloem J."/>
            <person name="Labutti K."/>
            <person name="Salamov A."/>
            <person name="Andreopoulos B."/>
            <person name="Baker S."/>
            <person name="Barry K."/>
            <person name="Bills G."/>
            <person name="Bluhm B."/>
            <person name="Cannon C."/>
            <person name="Castanera R."/>
            <person name="Culley D."/>
            <person name="Daum C."/>
            <person name="Ezra D."/>
            <person name="Gonzalez J."/>
            <person name="Henrissat B."/>
            <person name="Kuo A."/>
            <person name="Liang C."/>
            <person name="Lipzen A."/>
            <person name="Lutzoni F."/>
            <person name="Magnuson J."/>
            <person name="Mondo S."/>
            <person name="Nolan M."/>
            <person name="Ohm R."/>
            <person name="Pangilinan J."/>
            <person name="Park H.-J."/>
            <person name="Ramirez L."/>
            <person name="Alfaro M."/>
            <person name="Sun H."/>
            <person name="Tritt A."/>
            <person name="Yoshinaga Y."/>
            <person name="Zwiers L.-H."/>
            <person name="Turgeon B."/>
            <person name="Goodwin S."/>
            <person name="Spatafora J."/>
            <person name="Crous P."/>
            <person name="Grigoriev I."/>
        </authorList>
    </citation>
    <scope>NUCLEOTIDE SEQUENCE</scope>
    <source>
        <strain evidence="2">CBS 627.86</strain>
    </source>
</reference>
<evidence type="ECO:0000313" key="3">
    <source>
        <dbReference type="Proteomes" id="UP000799770"/>
    </source>
</evidence>
<organism evidence="2 3">
    <name type="scientific">Lophiotrema nucula</name>
    <dbReference type="NCBI Taxonomy" id="690887"/>
    <lineage>
        <taxon>Eukaryota</taxon>
        <taxon>Fungi</taxon>
        <taxon>Dikarya</taxon>
        <taxon>Ascomycota</taxon>
        <taxon>Pezizomycotina</taxon>
        <taxon>Dothideomycetes</taxon>
        <taxon>Pleosporomycetidae</taxon>
        <taxon>Pleosporales</taxon>
        <taxon>Lophiotremataceae</taxon>
        <taxon>Lophiotrema</taxon>
    </lineage>
</organism>
<dbReference type="EMBL" id="ML977313">
    <property type="protein sequence ID" value="KAF2120829.1"/>
    <property type="molecule type" value="Genomic_DNA"/>
</dbReference>
<evidence type="ECO:0000256" key="1">
    <source>
        <dbReference type="SAM" id="MobiDB-lite"/>
    </source>
</evidence>